<feature type="compositionally biased region" description="Basic and acidic residues" evidence="1">
    <location>
        <begin position="71"/>
        <end position="80"/>
    </location>
</feature>
<dbReference type="PaxDb" id="39947-A0A0P0WRT6"/>
<reference evidence="3 4" key="3">
    <citation type="journal article" date="2013" name="Rice">
        <title>Improvement of the Oryza sativa Nipponbare reference genome using next generation sequence and optical map data.</title>
        <authorList>
            <person name="Kawahara Y."/>
            <person name="de la Bastide M."/>
            <person name="Hamilton J.P."/>
            <person name="Kanamori H."/>
            <person name="McCombie W.R."/>
            <person name="Ouyang S."/>
            <person name="Schwartz D.C."/>
            <person name="Tanaka T."/>
            <person name="Wu J."/>
            <person name="Zhou S."/>
            <person name="Childs K.L."/>
            <person name="Davidson R.M."/>
            <person name="Lin H."/>
            <person name="Quesada-Ocampo L."/>
            <person name="Vaillancourt B."/>
            <person name="Sakai H."/>
            <person name="Lee S.S."/>
            <person name="Kim J."/>
            <person name="Numa H."/>
            <person name="Itoh T."/>
            <person name="Buell C.R."/>
            <person name="Matsumoto T."/>
        </authorList>
    </citation>
    <scope>NUCLEOTIDE SEQUENCE [LARGE SCALE GENOMIC DNA]</scope>
    <source>
        <strain evidence="4">cv. Nipponbare</strain>
    </source>
</reference>
<dbReference type="EMBL" id="AP014962">
    <property type="protein sequence ID" value="BAS95703.1"/>
    <property type="molecule type" value="Genomic_DNA"/>
</dbReference>
<evidence type="ECO:0000313" key="3">
    <source>
        <dbReference type="EMBL" id="BAS95703.1"/>
    </source>
</evidence>
<keyword evidence="4" id="KW-1185">Reference proteome</keyword>
<accession>A0A0P0WRT6</accession>
<gene>
    <name evidence="3" type="ordered locus">Os06g0102200</name>
    <name evidence="3" type="ORF">OSNPB_060102200</name>
</gene>
<keyword evidence="2" id="KW-0472">Membrane</keyword>
<reference evidence="3 4" key="2">
    <citation type="journal article" date="2013" name="Plant Cell Physiol.">
        <title>Rice Annotation Project Database (RAP-DB): an integrative and interactive database for rice genomics.</title>
        <authorList>
            <person name="Sakai H."/>
            <person name="Lee S.S."/>
            <person name="Tanaka T."/>
            <person name="Numa H."/>
            <person name="Kim J."/>
            <person name="Kawahara Y."/>
            <person name="Wakimoto H."/>
            <person name="Yang C.C."/>
            <person name="Iwamoto M."/>
            <person name="Abe T."/>
            <person name="Yamada Y."/>
            <person name="Muto A."/>
            <person name="Inokuchi H."/>
            <person name="Ikemura T."/>
            <person name="Matsumoto T."/>
            <person name="Sasaki T."/>
            <person name="Itoh T."/>
        </authorList>
    </citation>
    <scope>NUCLEOTIDE SEQUENCE [LARGE SCALE GENOMIC DNA]</scope>
    <source>
        <strain evidence="4">cv. Nipponbare</strain>
    </source>
</reference>
<dbReference type="FunCoup" id="A0A0P0WRT6">
    <property type="interactions" value="76"/>
</dbReference>
<reference evidence="4" key="1">
    <citation type="journal article" date="2005" name="Nature">
        <title>The map-based sequence of the rice genome.</title>
        <authorList>
            <consortium name="International rice genome sequencing project (IRGSP)"/>
            <person name="Matsumoto T."/>
            <person name="Wu J."/>
            <person name="Kanamori H."/>
            <person name="Katayose Y."/>
            <person name="Fujisawa M."/>
            <person name="Namiki N."/>
            <person name="Mizuno H."/>
            <person name="Yamamoto K."/>
            <person name="Antonio B.A."/>
            <person name="Baba T."/>
            <person name="Sakata K."/>
            <person name="Nagamura Y."/>
            <person name="Aoki H."/>
            <person name="Arikawa K."/>
            <person name="Arita K."/>
            <person name="Bito T."/>
            <person name="Chiden Y."/>
            <person name="Fujitsuka N."/>
            <person name="Fukunaka R."/>
            <person name="Hamada M."/>
            <person name="Harada C."/>
            <person name="Hayashi A."/>
            <person name="Hijishita S."/>
            <person name="Honda M."/>
            <person name="Hosokawa S."/>
            <person name="Ichikawa Y."/>
            <person name="Idonuma A."/>
            <person name="Iijima M."/>
            <person name="Ikeda M."/>
            <person name="Ikeno M."/>
            <person name="Ito K."/>
            <person name="Ito S."/>
            <person name="Ito T."/>
            <person name="Ito Y."/>
            <person name="Ito Y."/>
            <person name="Iwabuchi A."/>
            <person name="Kamiya K."/>
            <person name="Karasawa W."/>
            <person name="Kurita K."/>
            <person name="Katagiri S."/>
            <person name="Kikuta A."/>
            <person name="Kobayashi H."/>
            <person name="Kobayashi N."/>
            <person name="Machita K."/>
            <person name="Maehara T."/>
            <person name="Masukawa M."/>
            <person name="Mizubayashi T."/>
            <person name="Mukai Y."/>
            <person name="Nagasaki H."/>
            <person name="Nagata Y."/>
            <person name="Naito S."/>
            <person name="Nakashima M."/>
            <person name="Nakama Y."/>
            <person name="Nakamichi Y."/>
            <person name="Nakamura M."/>
            <person name="Meguro A."/>
            <person name="Negishi M."/>
            <person name="Ohta I."/>
            <person name="Ohta T."/>
            <person name="Okamoto M."/>
            <person name="Ono N."/>
            <person name="Saji S."/>
            <person name="Sakaguchi M."/>
            <person name="Sakai K."/>
            <person name="Shibata M."/>
            <person name="Shimokawa T."/>
            <person name="Song J."/>
            <person name="Takazaki Y."/>
            <person name="Terasawa K."/>
            <person name="Tsugane M."/>
            <person name="Tsuji K."/>
            <person name="Ueda S."/>
            <person name="Waki K."/>
            <person name="Yamagata H."/>
            <person name="Yamamoto M."/>
            <person name="Yamamoto S."/>
            <person name="Yamane H."/>
            <person name="Yoshiki S."/>
            <person name="Yoshihara R."/>
            <person name="Yukawa K."/>
            <person name="Zhong H."/>
            <person name="Yano M."/>
            <person name="Yuan Q."/>
            <person name="Ouyang S."/>
            <person name="Liu J."/>
            <person name="Jones K.M."/>
            <person name="Gansberger K."/>
            <person name="Moffat K."/>
            <person name="Hill J."/>
            <person name="Bera J."/>
            <person name="Fadrosh D."/>
            <person name="Jin S."/>
            <person name="Johri S."/>
            <person name="Kim M."/>
            <person name="Overton L."/>
            <person name="Reardon M."/>
            <person name="Tsitrin T."/>
            <person name="Vuong H."/>
            <person name="Weaver B."/>
            <person name="Ciecko A."/>
            <person name="Tallon L."/>
            <person name="Jackson J."/>
            <person name="Pai G."/>
            <person name="Aken S.V."/>
            <person name="Utterback T."/>
            <person name="Reidmuller S."/>
            <person name="Feldblyum T."/>
            <person name="Hsiao J."/>
            <person name="Zismann V."/>
            <person name="Iobst S."/>
            <person name="de Vazeille A.R."/>
            <person name="Buell C.R."/>
            <person name="Ying K."/>
            <person name="Li Y."/>
            <person name="Lu T."/>
            <person name="Huang Y."/>
            <person name="Zhao Q."/>
            <person name="Feng Q."/>
            <person name="Zhang L."/>
            <person name="Zhu J."/>
            <person name="Weng Q."/>
            <person name="Mu J."/>
            <person name="Lu Y."/>
            <person name="Fan D."/>
            <person name="Liu Y."/>
            <person name="Guan J."/>
            <person name="Zhang Y."/>
            <person name="Yu S."/>
            <person name="Liu X."/>
            <person name="Zhang Y."/>
            <person name="Hong G."/>
            <person name="Han B."/>
            <person name="Choisne N."/>
            <person name="Demange N."/>
            <person name="Orjeda G."/>
            <person name="Samain S."/>
            <person name="Cattolico L."/>
            <person name="Pelletier E."/>
            <person name="Couloux A."/>
            <person name="Segurens B."/>
            <person name="Wincker P."/>
            <person name="D'Hont A."/>
            <person name="Scarpelli C."/>
            <person name="Weissenbach J."/>
            <person name="Salanoubat M."/>
            <person name="Quetier F."/>
            <person name="Yu Y."/>
            <person name="Kim H.R."/>
            <person name="Rambo T."/>
            <person name="Currie J."/>
            <person name="Collura K."/>
            <person name="Luo M."/>
            <person name="Yang T."/>
            <person name="Ammiraju J.S.S."/>
            <person name="Engler F."/>
            <person name="Soderlund C."/>
            <person name="Wing R.A."/>
            <person name="Palmer L.E."/>
            <person name="de la Bastide M."/>
            <person name="Spiegel L."/>
            <person name="Nascimento L."/>
            <person name="Zutavern T."/>
            <person name="O'Shaughnessy A."/>
            <person name="Dike S."/>
            <person name="Dedhia N."/>
            <person name="Preston R."/>
            <person name="Balija V."/>
            <person name="McCombie W.R."/>
            <person name="Chow T."/>
            <person name="Chen H."/>
            <person name="Chung M."/>
            <person name="Chen C."/>
            <person name="Shaw J."/>
            <person name="Wu H."/>
            <person name="Hsiao K."/>
            <person name="Chao Y."/>
            <person name="Chu M."/>
            <person name="Cheng C."/>
            <person name="Hour A."/>
            <person name="Lee P."/>
            <person name="Lin S."/>
            <person name="Lin Y."/>
            <person name="Liou J."/>
            <person name="Liu S."/>
            <person name="Hsing Y."/>
            <person name="Raghuvanshi S."/>
            <person name="Mohanty A."/>
            <person name="Bharti A.K."/>
            <person name="Gaur A."/>
            <person name="Gupta V."/>
            <person name="Kumar D."/>
            <person name="Ravi V."/>
            <person name="Vij S."/>
            <person name="Kapur A."/>
            <person name="Khurana P."/>
            <person name="Khurana P."/>
            <person name="Khurana J.P."/>
            <person name="Tyagi A.K."/>
            <person name="Gaikwad K."/>
            <person name="Singh A."/>
            <person name="Dalal V."/>
            <person name="Srivastava S."/>
            <person name="Dixit A."/>
            <person name="Pal A.K."/>
            <person name="Ghazi I.A."/>
            <person name="Yadav M."/>
            <person name="Pandit A."/>
            <person name="Bhargava A."/>
            <person name="Sureshbabu K."/>
            <person name="Batra K."/>
            <person name="Sharma T.R."/>
            <person name="Mohapatra T."/>
            <person name="Singh N.K."/>
            <person name="Messing J."/>
            <person name="Nelson A.B."/>
            <person name="Fuks G."/>
            <person name="Kavchok S."/>
            <person name="Keizer G."/>
            <person name="Linton E."/>
            <person name="Llaca V."/>
            <person name="Song R."/>
            <person name="Tanyolac B."/>
            <person name="Young S."/>
            <person name="Ho-Il K."/>
            <person name="Hahn J.H."/>
            <person name="Sangsakoo G."/>
            <person name="Vanavichit A."/>
            <person name="de Mattos Luiz.A.T."/>
            <person name="Zimmer P.D."/>
            <person name="Malone G."/>
            <person name="Dellagostin O."/>
            <person name="de Oliveira A.C."/>
            <person name="Bevan M."/>
            <person name="Bancroft I."/>
            <person name="Minx P."/>
            <person name="Cordum H."/>
            <person name="Wilson R."/>
            <person name="Cheng Z."/>
            <person name="Jin W."/>
            <person name="Jiang J."/>
            <person name="Leong S.A."/>
            <person name="Iwama H."/>
            <person name="Gojobori T."/>
            <person name="Itoh T."/>
            <person name="Niimura Y."/>
            <person name="Fujii Y."/>
            <person name="Habara T."/>
            <person name="Sakai H."/>
            <person name="Sato Y."/>
            <person name="Wilson G."/>
            <person name="Kumar K."/>
            <person name="McCouch S."/>
            <person name="Juretic N."/>
            <person name="Hoen D."/>
            <person name="Wright S."/>
            <person name="Bruskiewich R."/>
            <person name="Bureau T."/>
            <person name="Miyao A."/>
            <person name="Hirochika H."/>
            <person name="Nishikawa T."/>
            <person name="Kadowaki K."/>
            <person name="Sugiura M."/>
            <person name="Burr B."/>
            <person name="Sasaki T."/>
        </authorList>
    </citation>
    <scope>NUCLEOTIDE SEQUENCE [LARGE SCALE GENOMIC DNA]</scope>
    <source>
        <strain evidence="4">cv. Nipponbare</strain>
    </source>
</reference>
<dbReference type="InParanoid" id="A0A0P0WRT6"/>
<feature type="transmembrane region" description="Helical" evidence="2">
    <location>
        <begin position="234"/>
        <end position="261"/>
    </location>
</feature>
<keyword evidence="2" id="KW-0812">Transmembrane</keyword>
<name>A0A0P0WRT6_ORYSJ</name>
<dbReference type="Proteomes" id="UP000059680">
    <property type="component" value="Chromosome 6"/>
</dbReference>
<sequence>MDQDRRLAGVRIDDRGCSGVEGRERLDARRWEEEERVLAGGHEPRRLLHVKRQRLRRRRRPVKALHKRGQERRDGLHGEAHTGAGAAAAPEGHELRVLALGVDGGAGAVGKEAVGAEVERLVPVGGVAANGEDVEEDLGVGGDGVAAHLDGLHSDALRKHRGGAEAQRLLEHRLQVGQPGHVLLSHQTRPAHHRVQLAPQLRHALRVVNQLRQHPLHGGGRRVRPGGEDVLHYIYIYIINILFYWSTGAGGIYTIYIYIYIYRRSI</sequence>
<evidence type="ECO:0000256" key="1">
    <source>
        <dbReference type="SAM" id="MobiDB-lite"/>
    </source>
</evidence>
<dbReference type="Gramene" id="Os06t0102200-00">
    <property type="protein sequence ID" value="Os06t0102200-00"/>
    <property type="gene ID" value="Os06g0102200"/>
</dbReference>
<feature type="region of interest" description="Disordered" evidence="1">
    <location>
        <begin position="57"/>
        <end position="89"/>
    </location>
</feature>
<protein>
    <submittedName>
        <fullName evidence="3">Os06g0102200 protein</fullName>
    </submittedName>
</protein>
<proteinExistence type="predicted"/>
<keyword evidence="2" id="KW-1133">Transmembrane helix</keyword>
<evidence type="ECO:0000256" key="2">
    <source>
        <dbReference type="SAM" id="Phobius"/>
    </source>
</evidence>
<feature type="compositionally biased region" description="Basic residues" evidence="1">
    <location>
        <begin position="57"/>
        <end position="70"/>
    </location>
</feature>
<evidence type="ECO:0000313" key="4">
    <source>
        <dbReference type="Proteomes" id="UP000059680"/>
    </source>
</evidence>
<organism evidence="3 4">
    <name type="scientific">Oryza sativa subsp. japonica</name>
    <name type="common">Rice</name>
    <dbReference type="NCBI Taxonomy" id="39947"/>
    <lineage>
        <taxon>Eukaryota</taxon>
        <taxon>Viridiplantae</taxon>
        <taxon>Streptophyta</taxon>
        <taxon>Embryophyta</taxon>
        <taxon>Tracheophyta</taxon>
        <taxon>Spermatophyta</taxon>
        <taxon>Magnoliopsida</taxon>
        <taxon>Liliopsida</taxon>
        <taxon>Poales</taxon>
        <taxon>Poaceae</taxon>
        <taxon>BOP clade</taxon>
        <taxon>Oryzoideae</taxon>
        <taxon>Oryzeae</taxon>
        <taxon>Oryzinae</taxon>
        <taxon>Oryza</taxon>
        <taxon>Oryza sativa</taxon>
    </lineage>
</organism>
<dbReference type="AlphaFoldDB" id="A0A0P0WRT6"/>